<evidence type="ECO:0000313" key="1">
    <source>
        <dbReference type="EMBL" id="CAL5971061.1"/>
    </source>
</evidence>
<dbReference type="Proteomes" id="UP001642409">
    <property type="component" value="Unassembled WGS sequence"/>
</dbReference>
<protein>
    <submittedName>
        <fullName evidence="1">Hypothetical_protein</fullName>
    </submittedName>
</protein>
<comment type="caution">
    <text evidence="1">The sequence shown here is derived from an EMBL/GenBank/DDBJ whole genome shotgun (WGS) entry which is preliminary data.</text>
</comment>
<gene>
    <name evidence="1" type="ORF">HINF_LOCUS1001</name>
</gene>
<evidence type="ECO:0000313" key="2">
    <source>
        <dbReference type="Proteomes" id="UP001642409"/>
    </source>
</evidence>
<proteinExistence type="predicted"/>
<name>A0ABP1GIL3_9EUKA</name>
<reference evidence="1 2" key="1">
    <citation type="submission" date="2024-07" db="EMBL/GenBank/DDBJ databases">
        <authorList>
            <person name="Akdeniz Z."/>
        </authorList>
    </citation>
    <scope>NUCLEOTIDE SEQUENCE [LARGE SCALE GENOMIC DNA]</scope>
</reference>
<sequence>MFTFILCTKFEIIHHIGQYFIAGFRCPWSQSARSAHRTPSMPSLNERPRIVLRELIWVAQELEYLVVSITIVMMYFGILCIAACLDGNGPLSLSVQRSSHRCTHEFCRRRHQFHCSVCFILEISELYNSVRSHIKVQTRFTNQGLVLSIRVLQLWTIGIF</sequence>
<organism evidence="1 2">
    <name type="scientific">Hexamita inflata</name>
    <dbReference type="NCBI Taxonomy" id="28002"/>
    <lineage>
        <taxon>Eukaryota</taxon>
        <taxon>Metamonada</taxon>
        <taxon>Diplomonadida</taxon>
        <taxon>Hexamitidae</taxon>
        <taxon>Hexamitinae</taxon>
        <taxon>Hexamita</taxon>
    </lineage>
</organism>
<keyword evidence="2" id="KW-1185">Reference proteome</keyword>
<dbReference type="EMBL" id="CAXDID020000002">
    <property type="protein sequence ID" value="CAL5971061.1"/>
    <property type="molecule type" value="Genomic_DNA"/>
</dbReference>
<accession>A0ABP1GIL3</accession>